<dbReference type="AlphaFoldDB" id="A0A7E4VJM1"/>
<dbReference type="InterPro" id="IPR000210">
    <property type="entry name" value="BTB/POZ_dom"/>
</dbReference>
<dbReference type="CDD" id="cd18186">
    <property type="entry name" value="BTB_POZ_ZBTB_KLHL-like"/>
    <property type="match status" value="2"/>
</dbReference>
<protein>
    <submittedName>
        <fullName evidence="3">BTB domain-containing protein</fullName>
    </submittedName>
</protein>
<dbReference type="WBParaSite" id="Pan_g21317.t1">
    <property type="protein sequence ID" value="Pan_g21317.t1"/>
    <property type="gene ID" value="Pan_g21317"/>
</dbReference>
<dbReference type="PROSITE" id="PS50097">
    <property type="entry name" value="BTB"/>
    <property type="match status" value="2"/>
</dbReference>
<proteinExistence type="predicted"/>
<reference evidence="2" key="1">
    <citation type="journal article" date="2013" name="Genetics">
        <title>The draft genome and transcriptome of Panagrellus redivivus are shaped by the harsh demands of a free-living lifestyle.</title>
        <authorList>
            <person name="Srinivasan J."/>
            <person name="Dillman A.R."/>
            <person name="Macchietto M.G."/>
            <person name="Heikkinen L."/>
            <person name="Lakso M."/>
            <person name="Fracchia K.M."/>
            <person name="Antoshechkin I."/>
            <person name="Mortazavi A."/>
            <person name="Wong G."/>
            <person name="Sternberg P.W."/>
        </authorList>
    </citation>
    <scope>NUCLEOTIDE SEQUENCE [LARGE SCALE GENOMIC DNA]</scope>
    <source>
        <strain evidence="2">MT8872</strain>
    </source>
</reference>
<sequence length="496" mass="56446">MPTKFQDTLELKISTTATQNLKAGQCIKSSERPIIGSKGLLWHIRIESCDTWYDYFRSFVCVSKAEELRAVGTVEVGPKIPFTRAFDASIKGSLNVIDGYFHSSLGENGFIRIDITFTNFKSDIYTSGIVDDFITNTSHYATDVTILIGDKSLEVHRYMLFMISPVFQAEFEHDTEEAKTGKIKITDFEFATVKNVVDYCYGRECEAKTTLDLVNMLRFADKYDIRTIIKSIEPLLSRNLSIDSFCPIAQYAWDCERKDLQSKCALCYKENIASIGLSQSFINMNPSTQVGIIHALGPLCNAKLDNDLKQNEQTYSLIDADKPTVLSFTTDSDHYPTDARIIVGEQTINIHRQYLSMISPVFNEKFNGDTREKRTGAIEIADFDFSTVKLVIDYCYGRQVTDEVLSNASDILRFGHTYKIQHVIKQVEPLFLADLTTDNFCSIVQYAWKYEKSDLKEQCTAFFRKNYDKILFLPDFANIEPLLAMDIIRLAASVKE</sequence>
<keyword evidence="2" id="KW-1185">Reference proteome</keyword>
<dbReference type="Pfam" id="PF00651">
    <property type="entry name" value="BTB"/>
    <property type="match status" value="2"/>
</dbReference>
<reference evidence="3" key="2">
    <citation type="submission" date="2020-10" db="UniProtKB">
        <authorList>
            <consortium name="WormBaseParasite"/>
        </authorList>
    </citation>
    <scope>IDENTIFICATION</scope>
</reference>
<dbReference type="PANTHER" id="PTHR24413">
    <property type="entry name" value="SPECKLE-TYPE POZ PROTEIN"/>
    <property type="match status" value="1"/>
</dbReference>
<name>A0A7E4VJM1_PANRE</name>
<dbReference type="Gene3D" id="3.30.710.10">
    <property type="entry name" value="Potassium Channel Kv1.1, Chain A"/>
    <property type="match status" value="2"/>
</dbReference>
<accession>A0A7E4VJM1</accession>
<dbReference type="Proteomes" id="UP000492821">
    <property type="component" value="Unassembled WGS sequence"/>
</dbReference>
<evidence type="ECO:0000259" key="1">
    <source>
        <dbReference type="PROSITE" id="PS50097"/>
    </source>
</evidence>
<feature type="domain" description="BTB" evidence="1">
    <location>
        <begin position="337"/>
        <end position="404"/>
    </location>
</feature>
<dbReference type="SUPFAM" id="SSF54695">
    <property type="entry name" value="POZ domain"/>
    <property type="match status" value="2"/>
</dbReference>
<dbReference type="CDD" id="cd14733">
    <property type="entry name" value="BACK"/>
    <property type="match status" value="1"/>
</dbReference>
<evidence type="ECO:0000313" key="2">
    <source>
        <dbReference type="Proteomes" id="UP000492821"/>
    </source>
</evidence>
<dbReference type="InterPro" id="IPR011333">
    <property type="entry name" value="SKP1/BTB/POZ_sf"/>
</dbReference>
<feature type="domain" description="BTB" evidence="1">
    <location>
        <begin position="142"/>
        <end position="209"/>
    </location>
</feature>
<evidence type="ECO:0000313" key="3">
    <source>
        <dbReference type="WBParaSite" id="Pan_g21317.t1"/>
    </source>
</evidence>
<dbReference type="SMART" id="SM00225">
    <property type="entry name" value="BTB"/>
    <property type="match status" value="2"/>
</dbReference>
<organism evidence="2 3">
    <name type="scientific">Panagrellus redivivus</name>
    <name type="common">Microworm</name>
    <dbReference type="NCBI Taxonomy" id="6233"/>
    <lineage>
        <taxon>Eukaryota</taxon>
        <taxon>Metazoa</taxon>
        <taxon>Ecdysozoa</taxon>
        <taxon>Nematoda</taxon>
        <taxon>Chromadorea</taxon>
        <taxon>Rhabditida</taxon>
        <taxon>Tylenchina</taxon>
        <taxon>Panagrolaimomorpha</taxon>
        <taxon>Panagrolaimoidea</taxon>
        <taxon>Panagrolaimidae</taxon>
        <taxon>Panagrellus</taxon>
    </lineage>
</organism>